<protein>
    <recommendedName>
        <fullName evidence="3">Plastid lipid-associated protein/fibrillin conserved domain-containing protein</fullName>
    </recommendedName>
</protein>
<evidence type="ECO:0000256" key="2">
    <source>
        <dbReference type="ARBA" id="ARBA00022640"/>
    </source>
</evidence>
<evidence type="ECO:0000256" key="1">
    <source>
        <dbReference type="ARBA" id="ARBA00004474"/>
    </source>
</evidence>
<evidence type="ECO:0000259" key="3">
    <source>
        <dbReference type="Pfam" id="PF04755"/>
    </source>
</evidence>
<dbReference type="Pfam" id="PF04755">
    <property type="entry name" value="PAP_fibrillin"/>
    <property type="match status" value="1"/>
</dbReference>
<evidence type="ECO:0000313" key="5">
    <source>
        <dbReference type="Proteomes" id="UP001054857"/>
    </source>
</evidence>
<sequence>MNVTTRRLQCNIQKREARMLGSRSWTLHSMQLRSACVLTPKDLFVSKKAHNVLTRASEVDNEAPSSPAEPAQLSAPLAVSVDSIKSALLDLICGTERGAVARSEVRAEINELVNQLEVAGGPHADVSSASLGGTWELLYCNAPQLVALLGLNRLPLLPLRVGPVTQRIQPASSTLENCVQLQFPMLQTSLSTLSSYTVASPKRLQFTIQSGRLHTPSIEASLELPATLSLMGQTLDLSPLREALAPLTRGAEGLAASASDLLGQAPALEVPLEGLQAAAGEGWQLTTYLDEEMRITRGDGGTVYVFRKCA</sequence>
<reference evidence="4 5" key="1">
    <citation type="journal article" date="2021" name="Sci. Rep.">
        <title>Genome sequencing of the multicellular alga Astrephomene provides insights into convergent evolution of germ-soma differentiation.</title>
        <authorList>
            <person name="Yamashita S."/>
            <person name="Yamamoto K."/>
            <person name="Matsuzaki R."/>
            <person name="Suzuki S."/>
            <person name="Yamaguchi H."/>
            <person name="Hirooka S."/>
            <person name="Minakuchi Y."/>
            <person name="Miyagishima S."/>
            <person name="Kawachi M."/>
            <person name="Toyoda A."/>
            <person name="Nozaki H."/>
        </authorList>
    </citation>
    <scope>NUCLEOTIDE SEQUENCE [LARGE SCALE GENOMIC DNA]</scope>
    <source>
        <strain evidence="4 5">NIES-4017</strain>
    </source>
</reference>
<proteinExistence type="predicted"/>
<keyword evidence="2" id="KW-0934">Plastid</keyword>
<comment type="caution">
    <text evidence="4">The sequence shown here is derived from an EMBL/GenBank/DDBJ whole genome shotgun (WGS) entry which is preliminary data.</text>
</comment>
<comment type="subcellular location">
    <subcellularLocation>
        <location evidence="1">Plastid</location>
    </subcellularLocation>
</comment>
<dbReference type="Proteomes" id="UP001054857">
    <property type="component" value="Unassembled WGS sequence"/>
</dbReference>
<feature type="domain" description="Plastid lipid-associated protein/fibrillin conserved" evidence="3">
    <location>
        <begin position="84"/>
        <end position="306"/>
    </location>
</feature>
<dbReference type="EMBL" id="BMAR01000001">
    <property type="protein sequence ID" value="GFR40712.1"/>
    <property type="molecule type" value="Genomic_DNA"/>
</dbReference>
<evidence type="ECO:0000313" key="4">
    <source>
        <dbReference type="EMBL" id="GFR40712.1"/>
    </source>
</evidence>
<accession>A0AAD3DH86</accession>
<dbReference type="AlphaFoldDB" id="A0AAD3DH86"/>
<dbReference type="InterPro" id="IPR039633">
    <property type="entry name" value="PAP"/>
</dbReference>
<dbReference type="InterPro" id="IPR006843">
    <property type="entry name" value="PAP/fibrillin_dom"/>
</dbReference>
<dbReference type="GO" id="GO:0009536">
    <property type="term" value="C:plastid"/>
    <property type="evidence" value="ECO:0007669"/>
    <property type="project" value="UniProtKB-SubCell"/>
</dbReference>
<dbReference type="PANTHER" id="PTHR31906">
    <property type="entry name" value="PLASTID-LIPID-ASSOCIATED PROTEIN 4, CHLOROPLASTIC-RELATED"/>
    <property type="match status" value="1"/>
</dbReference>
<gene>
    <name evidence="4" type="ORF">Agub_g1319</name>
</gene>
<organism evidence="4 5">
    <name type="scientific">Astrephomene gubernaculifera</name>
    <dbReference type="NCBI Taxonomy" id="47775"/>
    <lineage>
        <taxon>Eukaryota</taxon>
        <taxon>Viridiplantae</taxon>
        <taxon>Chlorophyta</taxon>
        <taxon>core chlorophytes</taxon>
        <taxon>Chlorophyceae</taxon>
        <taxon>CS clade</taxon>
        <taxon>Chlamydomonadales</taxon>
        <taxon>Astrephomenaceae</taxon>
        <taxon>Astrephomene</taxon>
    </lineage>
</organism>
<name>A0AAD3DH86_9CHLO</name>
<keyword evidence="5" id="KW-1185">Reference proteome</keyword>